<dbReference type="Gene3D" id="1.20.190.20">
    <property type="entry name" value="14-3-3 domain"/>
    <property type="match status" value="1"/>
</dbReference>
<gene>
    <name evidence="3" type="ORF">HU200_053282</name>
</gene>
<dbReference type="InterPro" id="IPR036815">
    <property type="entry name" value="14-3-3_dom_sf"/>
</dbReference>
<dbReference type="InterPro" id="IPR001810">
    <property type="entry name" value="F-box_dom"/>
</dbReference>
<keyword evidence="4" id="KW-1185">Reference proteome</keyword>
<dbReference type="Pfam" id="PF00646">
    <property type="entry name" value="F-box"/>
    <property type="match status" value="1"/>
</dbReference>
<dbReference type="SUPFAM" id="SSF48445">
    <property type="entry name" value="14-3-3 protein"/>
    <property type="match status" value="1"/>
</dbReference>
<evidence type="ECO:0000259" key="2">
    <source>
        <dbReference type="PROSITE" id="PS50181"/>
    </source>
</evidence>
<dbReference type="OrthoDB" id="665709at2759"/>
<comment type="caution">
    <text evidence="3">The sequence shown here is derived from an EMBL/GenBank/DDBJ whole genome shotgun (WGS) entry which is preliminary data.</text>
</comment>
<dbReference type="InterPro" id="IPR032675">
    <property type="entry name" value="LRR_dom_sf"/>
</dbReference>
<dbReference type="AlphaFoldDB" id="A0A835ASC1"/>
<dbReference type="PRINTS" id="PR00305">
    <property type="entry name" value="1433ZETA"/>
</dbReference>
<dbReference type="InterPro" id="IPR000308">
    <property type="entry name" value="14-3-3"/>
</dbReference>
<feature type="domain" description="F-box" evidence="2">
    <location>
        <begin position="174"/>
        <end position="228"/>
    </location>
</feature>
<dbReference type="Pfam" id="PF24758">
    <property type="entry name" value="LRR_At5g56370"/>
    <property type="match status" value="1"/>
</dbReference>
<dbReference type="Pfam" id="PF00244">
    <property type="entry name" value="14-3-3"/>
    <property type="match status" value="1"/>
</dbReference>
<dbReference type="CDD" id="cd22160">
    <property type="entry name" value="F-box_AtFBL13-like"/>
    <property type="match status" value="1"/>
</dbReference>
<dbReference type="InterPro" id="IPR053781">
    <property type="entry name" value="F-box_AtFBL13-like"/>
</dbReference>
<evidence type="ECO:0000256" key="1">
    <source>
        <dbReference type="ARBA" id="ARBA00006141"/>
    </source>
</evidence>
<organism evidence="3 4">
    <name type="scientific">Digitaria exilis</name>
    <dbReference type="NCBI Taxonomy" id="1010633"/>
    <lineage>
        <taxon>Eukaryota</taxon>
        <taxon>Viridiplantae</taxon>
        <taxon>Streptophyta</taxon>
        <taxon>Embryophyta</taxon>
        <taxon>Tracheophyta</taxon>
        <taxon>Spermatophyta</taxon>
        <taxon>Magnoliopsida</taxon>
        <taxon>Liliopsida</taxon>
        <taxon>Poales</taxon>
        <taxon>Poaceae</taxon>
        <taxon>PACMAD clade</taxon>
        <taxon>Panicoideae</taxon>
        <taxon>Panicodae</taxon>
        <taxon>Paniceae</taxon>
        <taxon>Anthephorinae</taxon>
        <taxon>Digitaria</taxon>
    </lineage>
</organism>
<sequence>MIFLGFHLSIYTDMLQAMSAVAEFGTGLTRLERELFSRAYHSVTDEKCTAWHILASSQLQEREKGNLKAEKAAIEFRLKVESEIEEASYLVINTIDRLLRVSSSSAENLVFYHHMKGKCYMTLAKVKDATLGLKKENCYGTFAELKDRAARLQASEQLLKAYEEILVDGDGEEEDRLSALPDDILLDILERLPLLPAVRTSVLSRRWRCLPLLLSRLAIDIDEFLRHRPSGPRRSVQSLMPSYTEATDRLLLARAGGDRAGVKVLRLAFFLCSDLSLLHSIAHAVAMAAAAAVDLTLWTVVMSNRCTEEHMAPYARRFMAFMDACPAAFGCLTSLTVRNLRLDEADVPTILTTCGKLRELGLKFCGHGFVLRIYAPGSLLVTLTVVECYFKRVELVCAPRLERLFMETWLDDDSPPVRLGHVPQLHHVSLASALLCWQEPFALSAFLANATNLSVLDLNFKDEMVMADKIEGIAKKTNLLREARDFKHCNLNFVEIQGFHPEETLIRYTRLVMERAVNLKRIHLRGPRGQDECKRCDRFRGQAEAPMRSASNDEMKNIVREQIFHGLSSPSIELIMDDMALSEKLQFPIIEI</sequence>
<name>A0A835ASC1_9POAL</name>
<dbReference type="InterPro" id="IPR044997">
    <property type="entry name" value="F-box_plant"/>
</dbReference>
<dbReference type="Gene3D" id="3.80.10.10">
    <property type="entry name" value="Ribonuclease Inhibitor"/>
    <property type="match status" value="1"/>
</dbReference>
<dbReference type="PROSITE" id="PS50181">
    <property type="entry name" value="FBOX"/>
    <property type="match status" value="1"/>
</dbReference>
<dbReference type="SUPFAM" id="SSF52047">
    <property type="entry name" value="RNI-like"/>
    <property type="match status" value="1"/>
</dbReference>
<accession>A0A835ASC1</accession>
<dbReference type="PANTHER" id="PTHR32153">
    <property type="entry name" value="OJ000223_09.16 PROTEIN"/>
    <property type="match status" value="1"/>
</dbReference>
<dbReference type="InterPro" id="IPR023410">
    <property type="entry name" value="14-3-3_domain"/>
</dbReference>
<dbReference type="EMBL" id="JACEFO010002303">
    <property type="protein sequence ID" value="KAF8667100.1"/>
    <property type="molecule type" value="Genomic_DNA"/>
</dbReference>
<reference evidence="3" key="1">
    <citation type="submission" date="2020-07" db="EMBL/GenBank/DDBJ databases">
        <title>Genome sequence and genetic diversity analysis of an under-domesticated orphan crop, white fonio (Digitaria exilis).</title>
        <authorList>
            <person name="Bennetzen J.L."/>
            <person name="Chen S."/>
            <person name="Ma X."/>
            <person name="Wang X."/>
            <person name="Yssel A.E.J."/>
            <person name="Chaluvadi S.R."/>
            <person name="Johnson M."/>
            <person name="Gangashetty P."/>
            <person name="Hamidou F."/>
            <person name="Sanogo M.D."/>
            <person name="Zwaenepoel A."/>
            <person name="Wallace J."/>
            <person name="Van De Peer Y."/>
            <person name="Van Deynze A."/>
        </authorList>
    </citation>
    <scope>NUCLEOTIDE SEQUENCE</scope>
    <source>
        <tissue evidence="3">Leaves</tissue>
    </source>
</reference>
<dbReference type="InterPro" id="IPR036047">
    <property type="entry name" value="F-box-like_dom_sf"/>
</dbReference>
<proteinExistence type="inferred from homology"/>
<evidence type="ECO:0000313" key="3">
    <source>
        <dbReference type="EMBL" id="KAF8667100.1"/>
    </source>
</evidence>
<dbReference type="SUPFAM" id="SSF81383">
    <property type="entry name" value="F-box domain"/>
    <property type="match status" value="1"/>
</dbReference>
<comment type="similarity">
    <text evidence="1">Belongs to the 14-3-3 family.</text>
</comment>
<dbReference type="Proteomes" id="UP000636709">
    <property type="component" value="Unassembled WGS sequence"/>
</dbReference>
<evidence type="ECO:0000313" key="4">
    <source>
        <dbReference type="Proteomes" id="UP000636709"/>
    </source>
</evidence>
<protein>
    <recommendedName>
        <fullName evidence="2">F-box domain-containing protein</fullName>
    </recommendedName>
</protein>
<dbReference type="InterPro" id="IPR055411">
    <property type="entry name" value="LRR_FXL15/At3g58940/PEG3-like"/>
</dbReference>